<dbReference type="GeneID" id="28936899"/>
<keyword evidence="3" id="KW-1185">Reference proteome</keyword>
<dbReference type="Gene3D" id="3.40.50.10090">
    <property type="match status" value="2"/>
</dbReference>
<dbReference type="CDD" id="cd06578">
    <property type="entry name" value="HemD"/>
    <property type="match status" value="1"/>
</dbReference>
<evidence type="ECO:0000259" key="1">
    <source>
        <dbReference type="Pfam" id="PF02602"/>
    </source>
</evidence>
<dbReference type="Proteomes" id="UP000054454">
    <property type="component" value="Unassembled WGS sequence"/>
</dbReference>
<evidence type="ECO:0000313" key="3">
    <source>
        <dbReference type="Proteomes" id="UP000054454"/>
    </source>
</evidence>
<reference evidence="3" key="1">
    <citation type="journal article" date="2016" name="Nat. Commun.">
        <title>Genome analysis of three Pneumocystis species reveals adaptation mechanisms to life exclusively in mammalian hosts.</title>
        <authorList>
            <person name="Ma L."/>
            <person name="Chen Z."/>
            <person name="Huang D.W."/>
            <person name="Kutty G."/>
            <person name="Ishihara M."/>
            <person name="Wang H."/>
            <person name="Abouelleil A."/>
            <person name="Bishop L."/>
            <person name="Davey E."/>
            <person name="Deng R."/>
            <person name="Deng X."/>
            <person name="Fan L."/>
            <person name="Fantoni G."/>
            <person name="Fitzgerald M."/>
            <person name="Gogineni E."/>
            <person name="Goldberg J.M."/>
            <person name="Handley G."/>
            <person name="Hu X."/>
            <person name="Huber C."/>
            <person name="Jiao X."/>
            <person name="Jones K."/>
            <person name="Levin J.Z."/>
            <person name="Liu Y."/>
            <person name="Macdonald P."/>
            <person name="Melnikov A."/>
            <person name="Raley C."/>
            <person name="Sassi M."/>
            <person name="Sherman B.T."/>
            <person name="Song X."/>
            <person name="Sykes S."/>
            <person name="Tran B."/>
            <person name="Walsh L."/>
            <person name="Xia Y."/>
            <person name="Yang J."/>
            <person name="Young S."/>
            <person name="Zeng Q."/>
            <person name="Zheng X."/>
            <person name="Stephens R."/>
            <person name="Nusbaum C."/>
            <person name="Birren B.W."/>
            <person name="Azadi P."/>
            <person name="Lempicki R.A."/>
            <person name="Cuomo C.A."/>
            <person name="Kovacs J.A."/>
        </authorList>
    </citation>
    <scope>NUCLEOTIDE SEQUENCE [LARGE SCALE GENOMIC DNA]</scope>
    <source>
        <strain evidence="3">B80</strain>
    </source>
</reference>
<dbReference type="VEuPathDB" id="FungiDB:T552_02141"/>
<protein>
    <recommendedName>
        <fullName evidence="1">Tetrapyrrole biosynthesis uroporphyrinogen III synthase domain-containing protein</fullName>
    </recommendedName>
</protein>
<dbReference type="SUPFAM" id="SSF69618">
    <property type="entry name" value="HemD-like"/>
    <property type="match status" value="1"/>
</dbReference>
<gene>
    <name evidence="2" type="ORF">T552_02141</name>
</gene>
<dbReference type="UniPathway" id="UPA00251">
    <property type="reaction ID" value="UER00320"/>
</dbReference>
<dbReference type="GO" id="GO:0006782">
    <property type="term" value="P:protoporphyrinogen IX biosynthetic process"/>
    <property type="evidence" value="ECO:0007669"/>
    <property type="project" value="UniProtKB-UniPathway"/>
</dbReference>
<dbReference type="GO" id="GO:0006780">
    <property type="term" value="P:uroporphyrinogen III biosynthetic process"/>
    <property type="evidence" value="ECO:0007669"/>
    <property type="project" value="InterPro"/>
</dbReference>
<dbReference type="GO" id="GO:0005829">
    <property type="term" value="C:cytosol"/>
    <property type="evidence" value="ECO:0007669"/>
    <property type="project" value="TreeGrafter"/>
</dbReference>
<dbReference type="Pfam" id="PF02602">
    <property type="entry name" value="HEM4"/>
    <property type="match status" value="1"/>
</dbReference>
<dbReference type="OrthoDB" id="5595751at2759"/>
<dbReference type="PANTHER" id="PTHR12390:SF0">
    <property type="entry name" value="UROPORPHYRINOGEN-III SYNTHASE"/>
    <property type="match status" value="1"/>
</dbReference>
<dbReference type="PANTHER" id="PTHR12390">
    <property type="entry name" value="UROPORPHYRINOGEN III SYNTHASE"/>
    <property type="match status" value="1"/>
</dbReference>
<sequence length="259" mass="30278">MKTVLFLRKRASSEDNYEKLFKNKGFNTLFIPILTCSYINQKCLRNILEKSPYIMYSGLIFTSRNAIVSFKESLIGIDKQEYEKISNMRVYTVGSACYKELISLGFSNIYGKESGNAENLSKFIISYHKKEEPILFITGERRIGILEKKLPLSGINLKEIVVYKMEERIEFEKEFNKVIYDEELNLEWIVFFSPYGSDIVMKYVKNEDLLKFKIATIGSTTWRHLNDKWNIKTSVVSEYPEAGSLLEGILDYEKEKNEY</sequence>
<name>A0A0W4ZH61_PNEC8</name>
<proteinExistence type="predicted"/>
<dbReference type="InterPro" id="IPR039793">
    <property type="entry name" value="UROS/Hem4"/>
</dbReference>
<feature type="domain" description="Tetrapyrrole biosynthesis uroporphyrinogen III synthase" evidence="1">
    <location>
        <begin position="16"/>
        <end position="247"/>
    </location>
</feature>
<dbReference type="AlphaFoldDB" id="A0A0W4ZH61"/>
<dbReference type="RefSeq" id="XP_018225583.1">
    <property type="nucleotide sequence ID" value="XM_018370696.1"/>
</dbReference>
<dbReference type="GO" id="GO:0004852">
    <property type="term" value="F:uroporphyrinogen-III synthase activity"/>
    <property type="evidence" value="ECO:0007669"/>
    <property type="project" value="EnsemblFungi"/>
</dbReference>
<dbReference type="InterPro" id="IPR036108">
    <property type="entry name" value="4pyrrol_syn_uPrphyn_synt_sf"/>
</dbReference>
<accession>A0A0W4ZH61</accession>
<evidence type="ECO:0000313" key="2">
    <source>
        <dbReference type="EMBL" id="KTW27701.1"/>
    </source>
</evidence>
<dbReference type="InterPro" id="IPR003754">
    <property type="entry name" value="4pyrrol_synth_uPrphyn_synth"/>
</dbReference>
<comment type="caution">
    <text evidence="2">The sequence shown here is derived from an EMBL/GenBank/DDBJ whole genome shotgun (WGS) entry which is preliminary data.</text>
</comment>
<organism evidence="2 3">
    <name type="scientific">Pneumocystis carinii (strain B80)</name>
    <name type="common">Rat pneumocystis pneumonia agent</name>
    <name type="synonym">Pneumocystis carinii f. sp. carinii</name>
    <dbReference type="NCBI Taxonomy" id="1408658"/>
    <lineage>
        <taxon>Eukaryota</taxon>
        <taxon>Fungi</taxon>
        <taxon>Dikarya</taxon>
        <taxon>Ascomycota</taxon>
        <taxon>Taphrinomycotina</taxon>
        <taxon>Pneumocystomycetes</taxon>
        <taxon>Pneumocystaceae</taxon>
        <taxon>Pneumocystis</taxon>
    </lineage>
</organism>
<dbReference type="EMBL" id="LFVZ01000009">
    <property type="protein sequence ID" value="KTW27701.1"/>
    <property type="molecule type" value="Genomic_DNA"/>
</dbReference>